<protein>
    <submittedName>
        <fullName evidence="4">HAD-IIB family hydrolase</fullName>
    </submittedName>
</protein>
<dbReference type="SFLD" id="SFLDG01140">
    <property type="entry name" value="C2.B:_Phosphomannomutase_and_P"/>
    <property type="match status" value="1"/>
</dbReference>
<keyword evidence="3" id="KW-0460">Magnesium</keyword>
<gene>
    <name evidence="4" type="ORF">J4G78_08950</name>
</gene>
<dbReference type="PANTHER" id="PTHR10000">
    <property type="entry name" value="PHOSPHOSERINE PHOSPHATASE"/>
    <property type="match status" value="1"/>
</dbReference>
<evidence type="ECO:0000256" key="3">
    <source>
        <dbReference type="ARBA" id="ARBA00022842"/>
    </source>
</evidence>
<keyword evidence="1" id="KW-0479">Metal-binding</keyword>
<dbReference type="GO" id="GO:0016787">
    <property type="term" value="F:hydrolase activity"/>
    <property type="evidence" value="ECO:0007669"/>
    <property type="project" value="UniProtKB-KW"/>
</dbReference>
<dbReference type="Gene3D" id="3.40.50.1000">
    <property type="entry name" value="HAD superfamily/HAD-like"/>
    <property type="match status" value="1"/>
</dbReference>
<dbReference type="InterPro" id="IPR023214">
    <property type="entry name" value="HAD_sf"/>
</dbReference>
<dbReference type="NCBIfam" id="TIGR01484">
    <property type="entry name" value="HAD-SF-IIB"/>
    <property type="match status" value="1"/>
</dbReference>
<dbReference type="InterPro" id="IPR006381">
    <property type="entry name" value="HAD-SF-IIB-MPGP"/>
</dbReference>
<evidence type="ECO:0000313" key="4">
    <source>
        <dbReference type="EMBL" id="QTD57621.1"/>
    </source>
</evidence>
<dbReference type="NCBIfam" id="TIGR01486">
    <property type="entry name" value="HAD-SF-IIB-MPGP"/>
    <property type="match status" value="1"/>
</dbReference>
<dbReference type="PANTHER" id="PTHR10000:SF8">
    <property type="entry name" value="HAD SUPERFAMILY HYDROLASE-LIKE, TYPE 3"/>
    <property type="match status" value="1"/>
</dbReference>
<sequence>MANQCVHFLIFTDLDGTLLDHHSYSAKPADHLVRQLRDQSMADIIPITSKTRSELQALEQSIPISGAVSVTENGSVIHAPDGAPFAQDEHSHIVIMGVEYGRILDQVNGLPQHLRQHITGFADMSVQAVAEATGLPIEDAQRAKEREATEPFLWSGSDAAYSELEAAMAKADIRIQRGGRFYHFTGQATKEQAMKTVVRAFQSSRPELELVSIALGDGPNDLGMIEAADIGVIMPNVDGVAIISTKSHVRTAAGPGPHGWVAAIQDILQKYGLTLPET</sequence>
<evidence type="ECO:0000256" key="1">
    <source>
        <dbReference type="ARBA" id="ARBA00022723"/>
    </source>
</evidence>
<name>A0ABX7T7M9_9SPHN</name>
<dbReference type="Gene3D" id="3.30.980.20">
    <property type="entry name" value="Putative mannosyl-3-phosphoglycerate phosphatase, domain 2"/>
    <property type="match status" value="1"/>
</dbReference>
<dbReference type="InterPro" id="IPR006379">
    <property type="entry name" value="HAD-SF_hydro_IIB"/>
</dbReference>
<organism evidence="4 5">
    <name type="scientific">Parasphingorhabdus cellanae</name>
    <dbReference type="NCBI Taxonomy" id="2806553"/>
    <lineage>
        <taxon>Bacteria</taxon>
        <taxon>Pseudomonadati</taxon>
        <taxon>Pseudomonadota</taxon>
        <taxon>Alphaproteobacteria</taxon>
        <taxon>Sphingomonadales</taxon>
        <taxon>Sphingomonadaceae</taxon>
        <taxon>Parasphingorhabdus</taxon>
    </lineage>
</organism>
<evidence type="ECO:0000313" key="5">
    <source>
        <dbReference type="Proteomes" id="UP000663923"/>
    </source>
</evidence>
<reference evidence="4 5" key="1">
    <citation type="submission" date="2021-03" db="EMBL/GenBank/DDBJ databases">
        <title>Complete genome of Parasphingorhabdus_sp.JHSY0214.</title>
        <authorList>
            <person name="Yoo J.H."/>
            <person name="Bae J.W."/>
        </authorList>
    </citation>
    <scope>NUCLEOTIDE SEQUENCE [LARGE SCALE GENOMIC DNA]</scope>
    <source>
        <strain evidence="4 5">JHSY0214</strain>
    </source>
</reference>
<proteinExistence type="predicted"/>
<dbReference type="Proteomes" id="UP000663923">
    <property type="component" value="Chromosome"/>
</dbReference>
<dbReference type="Pfam" id="PF08282">
    <property type="entry name" value="Hydrolase_3"/>
    <property type="match status" value="1"/>
</dbReference>
<keyword evidence="5" id="KW-1185">Reference proteome</keyword>
<dbReference type="SUPFAM" id="SSF56784">
    <property type="entry name" value="HAD-like"/>
    <property type="match status" value="1"/>
</dbReference>
<dbReference type="SFLD" id="SFLDS00003">
    <property type="entry name" value="Haloacid_Dehalogenase"/>
    <property type="match status" value="1"/>
</dbReference>
<dbReference type="EMBL" id="CP071794">
    <property type="protein sequence ID" value="QTD57621.1"/>
    <property type="molecule type" value="Genomic_DNA"/>
</dbReference>
<dbReference type="InterPro" id="IPR036412">
    <property type="entry name" value="HAD-like_sf"/>
</dbReference>
<keyword evidence="2 4" id="KW-0378">Hydrolase</keyword>
<dbReference type="SFLD" id="SFLDG01142">
    <property type="entry name" value="C2.B.2:_Mannosyl-3-phosphoglyc"/>
    <property type="match status" value="1"/>
</dbReference>
<accession>A0ABX7T7M9</accession>
<evidence type="ECO:0000256" key="2">
    <source>
        <dbReference type="ARBA" id="ARBA00022801"/>
    </source>
</evidence>
<dbReference type="RefSeq" id="WP_207990247.1">
    <property type="nucleotide sequence ID" value="NZ_CP071794.1"/>
</dbReference>